<proteinExistence type="predicted"/>
<dbReference type="InterPro" id="IPR039532">
    <property type="entry name" value="TetR_C_Firmicutes"/>
</dbReference>
<dbReference type="Pfam" id="PF14278">
    <property type="entry name" value="TetR_C_8"/>
    <property type="match status" value="1"/>
</dbReference>
<accession>A0A6P1TU85</accession>
<evidence type="ECO:0000259" key="3">
    <source>
        <dbReference type="PROSITE" id="PS50977"/>
    </source>
</evidence>
<keyword evidence="1 2" id="KW-0238">DNA-binding</keyword>
<feature type="domain" description="HTH tetR-type" evidence="3">
    <location>
        <begin position="11"/>
        <end position="71"/>
    </location>
</feature>
<dbReference type="InterPro" id="IPR001647">
    <property type="entry name" value="HTH_TetR"/>
</dbReference>
<dbReference type="InterPro" id="IPR009057">
    <property type="entry name" value="Homeodomain-like_sf"/>
</dbReference>
<evidence type="ECO:0000256" key="1">
    <source>
        <dbReference type="ARBA" id="ARBA00023125"/>
    </source>
</evidence>
<dbReference type="Proteomes" id="UP000464314">
    <property type="component" value="Chromosome"/>
</dbReference>
<reference evidence="4 5" key="1">
    <citation type="submission" date="2020-01" db="EMBL/GenBank/DDBJ databases">
        <title>Genome analysis of Anaerocolumna sp. CBA3638.</title>
        <authorList>
            <person name="Kim J."/>
            <person name="Roh S.W."/>
        </authorList>
    </citation>
    <scope>NUCLEOTIDE SEQUENCE [LARGE SCALE GENOMIC DNA]</scope>
    <source>
        <strain evidence="4 5">CBA3638</strain>
    </source>
</reference>
<dbReference type="InterPro" id="IPR050624">
    <property type="entry name" value="HTH-type_Tx_Regulator"/>
</dbReference>
<dbReference type="SUPFAM" id="SSF46689">
    <property type="entry name" value="Homeodomain-like"/>
    <property type="match status" value="1"/>
</dbReference>
<protein>
    <recommendedName>
        <fullName evidence="3">HTH tetR-type domain-containing protein</fullName>
    </recommendedName>
</protein>
<dbReference type="GO" id="GO:0003677">
    <property type="term" value="F:DNA binding"/>
    <property type="evidence" value="ECO:0007669"/>
    <property type="project" value="UniProtKB-UniRule"/>
</dbReference>
<evidence type="ECO:0000256" key="2">
    <source>
        <dbReference type="PROSITE-ProRule" id="PRU00335"/>
    </source>
</evidence>
<dbReference type="AlphaFoldDB" id="A0A6P1TU85"/>
<sequence>MNGNSLTLATQITRHNLIDAFWQLYCKKTIEKITVTEVCALAGYNRSTFYVYFKDVYEILDEIENQVITADEFKSIILDQLLNNKDKKDLLKQLIQLFENNKNYLPVLLSEKGDPYFRQKLLKKLYPPLISFYPDLTKEEIQEIKYTMEYQSAAMLSTISKWYTNGKDIPLERFLELLFSITTNGIQKEFLKYMKL</sequence>
<dbReference type="KEGG" id="anr:Ana3638_24395"/>
<keyword evidence="5" id="KW-1185">Reference proteome</keyword>
<dbReference type="EMBL" id="CP048000">
    <property type="protein sequence ID" value="QHQ63531.1"/>
    <property type="molecule type" value="Genomic_DNA"/>
</dbReference>
<dbReference type="PANTHER" id="PTHR43479">
    <property type="entry name" value="ACREF/ENVCD OPERON REPRESSOR-RELATED"/>
    <property type="match status" value="1"/>
</dbReference>
<name>A0A6P1TU85_9FIRM</name>
<evidence type="ECO:0000313" key="5">
    <source>
        <dbReference type="Proteomes" id="UP000464314"/>
    </source>
</evidence>
<feature type="DNA-binding region" description="H-T-H motif" evidence="2">
    <location>
        <begin position="34"/>
        <end position="53"/>
    </location>
</feature>
<evidence type="ECO:0000313" key="4">
    <source>
        <dbReference type="EMBL" id="QHQ63531.1"/>
    </source>
</evidence>
<gene>
    <name evidence="4" type="ORF">Ana3638_24395</name>
</gene>
<dbReference type="PANTHER" id="PTHR43479:SF11">
    <property type="entry name" value="ACREF_ENVCD OPERON REPRESSOR-RELATED"/>
    <property type="match status" value="1"/>
</dbReference>
<dbReference type="RefSeq" id="WP_161840342.1">
    <property type="nucleotide sequence ID" value="NZ_CP048000.1"/>
</dbReference>
<dbReference type="Gene3D" id="1.10.357.10">
    <property type="entry name" value="Tetracycline Repressor, domain 2"/>
    <property type="match status" value="1"/>
</dbReference>
<dbReference type="PROSITE" id="PS50977">
    <property type="entry name" value="HTH_TETR_2"/>
    <property type="match status" value="1"/>
</dbReference>
<organism evidence="4 5">
    <name type="scientific">Anaerocolumna sedimenticola</name>
    <dbReference type="NCBI Taxonomy" id="2696063"/>
    <lineage>
        <taxon>Bacteria</taxon>
        <taxon>Bacillati</taxon>
        <taxon>Bacillota</taxon>
        <taxon>Clostridia</taxon>
        <taxon>Lachnospirales</taxon>
        <taxon>Lachnospiraceae</taxon>
        <taxon>Anaerocolumna</taxon>
    </lineage>
</organism>